<dbReference type="PROSITE" id="PS51790">
    <property type="entry name" value="MSRB"/>
    <property type="match status" value="1"/>
</dbReference>
<comment type="catalytic activity">
    <reaction evidence="3">
        <text>L-methionyl-[protein] + [thioredoxin]-disulfide + H2O = L-methionyl-(R)-S-oxide-[protein] + [thioredoxin]-dithiol</text>
        <dbReference type="Rhea" id="RHEA:24164"/>
        <dbReference type="Rhea" id="RHEA-COMP:10698"/>
        <dbReference type="Rhea" id="RHEA-COMP:10700"/>
        <dbReference type="Rhea" id="RHEA-COMP:12313"/>
        <dbReference type="Rhea" id="RHEA-COMP:12314"/>
        <dbReference type="ChEBI" id="CHEBI:15377"/>
        <dbReference type="ChEBI" id="CHEBI:16044"/>
        <dbReference type="ChEBI" id="CHEBI:29950"/>
        <dbReference type="ChEBI" id="CHEBI:45764"/>
        <dbReference type="ChEBI" id="CHEBI:50058"/>
        <dbReference type="EC" id="1.8.4.12"/>
    </reaction>
</comment>
<dbReference type="Proteomes" id="UP000466445">
    <property type="component" value="Chromosome"/>
</dbReference>
<evidence type="ECO:0000256" key="1">
    <source>
        <dbReference type="ARBA" id="ARBA00012499"/>
    </source>
</evidence>
<sequence length="82" mass="9289">MTVEVDTDMAHEHHPNPAAVSALPPEQYRVTQENGTERPFTGQYWDNHEPGVYVDVVIHLDDLEARGYGDYTGLFETSKEDV</sequence>
<proteinExistence type="predicted"/>
<dbReference type="InterPro" id="IPR028427">
    <property type="entry name" value="Met_Sox_Rdtase_MsrB"/>
</dbReference>
<dbReference type="GO" id="GO:0030091">
    <property type="term" value="P:protein repair"/>
    <property type="evidence" value="ECO:0007669"/>
    <property type="project" value="InterPro"/>
</dbReference>
<dbReference type="EC" id="1.8.4.12" evidence="1"/>
<dbReference type="InterPro" id="IPR002579">
    <property type="entry name" value="Met_Sox_Rdtase_MsrB_dom"/>
</dbReference>
<dbReference type="InterPro" id="IPR011057">
    <property type="entry name" value="Mss4-like_sf"/>
</dbReference>
<evidence type="ECO:0000313" key="7">
    <source>
        <dbReference type="Proteomes" id="UP000466445"/>
    </source>
</evidence>
<feature type="domain" description="MsrB" evidence="5">
    <location>
        <begin position="16"/>
        <end position="82"/>
    </location>
</feature>
<evidence type="ECO:0000259" key="5">
    <source>
        <dbReference type="PROSITE" id="PS51790"/>
    </source>
</evidence>
<evidence type="ECO:0000313" key="6">
    <source>
        <dbReference type="EMBL" id="BBY58616.1"/>
    </source>
</evidence>
<reference evidence="6 7" key="1">
    <citation type="journal article" date="2019" name="Emerg. Microbes Infect.">
        <title>Comprehensive subspecies identification of 175 nontuberculous mycobacteria species based on 7547 genomic profiles.</title>
        <authorList>
            <person name="Matsumoto Y."/>
            <person name="Kinjo T."/>
            <person name="Motooka D."/>
            <person name="Nabeya D."/>
            <person name="Jung N."/>
            <person name="Uechi K."/>
            <person name="Horii T."/>
            <person name="Iida T."/>
            <person name="Fujita J."/>
            <person name="Nakamura S."/>
        </authorList>
    </citation>
    <scope>NUCLEOTIDE SEQUENCE [LARGE SCALE GENOMIC DNA]</scope>
    <source>
        <strain evidence="6 7">JCM 30395</strain>
    </source>
</reference>
<keyword evidence="7" id="KW-1185">Reference proteome</keyword>
<gene>
    <name evidence="6" type="ORF">MSAR_17520</name>
</gene>
<dbReference type="Pfam" id="PF01641">
    <property type="entry name" value="SelR"/>
    <property type="match status" value="1"/>
</dbReference>
<dbReference type="KEGG" id="msar:MSAR_17520"/>
<dbReference type="EMBL" id="AP022595">
    <property type="protein sequence ID" value="BBY58616.1"/>
    <property type="molecule type" value="Genomic_DNA"/>
</dbReference>
<keyword evidence="2" id="KW-0560">Oxidoreductase</keyword>
<dbReference type="AlphaFoldDB" id="A0A7I7SS22"/>
<feature type="region of interest" description="Disordered" evidence="4">
    <location>
        <begin position="1"/>
        <end position="25"/>
    </location>
</feature>
<dbReference type="PANTHER" id="PTHR10173">
    <property type="entry name" value="METHIONINE SULFOXIDE REDUCTASE"/>
    <property type="match status" value="1"/>
</dbReference>
<dbReference type="GO" id="GO:0005737">
    <property type="term" value="C:cytoplasm"/>
    <property type="evidence" value="ECO:0007669"/>
    <property type="project" value="TreeGrafter"/>
</dbReference>
<name>A0A7I7SS22_9MYCO</name>
<evidence type="ECO:0000256" key="3">
    <source>
        <dbReference type="ARBA" id="ARBA00048488"/>
    </source>
</evidence>
<organism evidence="6 7">
    <name type="scientific">Mycolicibacterium sarraceniae</name>
    <dbReference type="NCBI Taxonomy" id="1534348"/>
    <lineage>
        <taxon>Bacteria</taxon>
        <taxon>Bacillati</taxon>
        <taxon>Actinomycetota</taxon>
        <taxon>Actinomycetes</taxon>
        <taxon>Mycobacteriales</taxon>
        <taxon>Mycobacteriaceae</taxon>
        <taxon>Mycolicibacterium</taxon>
    </lineage>
</organism>
<dbReference type="GO" id="GO:0033743">
    <property type="term" value="F:peptide-methionine (R)-S-oxide reductase activity"/>
    <property type="evidence" value="ECO:0007669"/>
    <property type="project" value="UniProtKB-EC"/>
</dbReference>
<dbReference type="Gene3D" id="2.170.150.20">
    <property type="entry name" value="Peptide methionine sulfoxide reductase"/>
    <property type="match status" value="1"/>
</dbReference>
<accession>A0A7I7SS22</accession>
<protein>
    <recommendedName>
        <fullName evidence="1">peptide-methionine (R)-S-oxide reductase</fullName>
        <ecNumber evidence="1">1.8.4.12</ecNumber>
    </recommendedName>
</protein>
<dbReference type="GO" id="GO:0006979">
    <property type="term" value="P:response to oxidative stress"/>
    <property type="evidence" value="ECO:0007669"/>
    <property type="project" value="InterPro"/>
</dbReference>
<evidence type="ECO:0000256" key="4">
    <source>
        <dbReference type="SAM" id="MobiDB-lite"/>
    </source>
</evidence>
<dbReference type="SUPFAM" id="SSF51316">
    <property type="entry name" value="Mss4-like"/>
    <property type="match status" value="1"/>
</dbReference>
<dbReference type="PANTHER" id="PTHR10173:SF52">
    <property type="entry name" value="METHIONINE-R-SULFOXIDE REDUCTASE B1"/>
    <property type="match status" value="1"/>
</dbReference>
<evidence type="ECO:0000256" key="2">
    <source>
        <dbReference type="ARBA" id="ARBA00023002"/>
    </source>
</evidence>